<proteinExistence type="predicted"/>
<dbReference type="EMBL" id="QEYD01000001">
    <property type="protein sequence ID" value="PWE31662.1"/>
    <property type="molecule type" value="Genomic_DNA"/>
</dbReference>
<keyword evidence="1" id="KW-1133">Transmembrane helix</keyword>
<dbReference type="AlphaFoldDB" id="A0A2U2CIH2"/>
<name>A0A2U2CIH2_9RHOB</name>
<comment type="caution">
    <text evidence="2">The sequence shown here is derived from an EMBL/GenBank/DDBJ whole genome shotgun (WGS) entry which is preliminary data.</text>
</comment>
<dbReference type="InterPro" id="IPR010664">
    <property type="entry name" value="LipoPS_assembly_LptC-rel"/>
</dbReference>
<dbReference type="Proteomes" id="UP000244940">
    <property type="component" value="Unassembled WGS sequence"/>
</dbReference>
<evidence type="ECO:0000256" key="1">
    <source>
        <dbReference type="SAM" id="Phobius"/>
    </source>
</evidence>
<gene>
    <name evidence="2" type="ORF">C4N9_01215</name>
</gene>
<keyword evidence="1" id="KW-0812">Transmembrane</keyword>
<evidence type="ECO:0000313" key="2">
    <source>
        <dbReference type="EMBL" id="PWE31662.1"/>
    </source>
</evidence>
<sequence>MSTSSRIDMAITEPDSRKPARYSRLVSVLKVVLPLVALILLSLVFLLARTVDPSEAISNAEIDVEERARDPRLSGAHFAGVTDDGAALTIRAETARTDQDATVRFEVTGLSLLIEGADGERMEARAETGAIDRGNGTFVMRGGLELSVTPGYTLTTQRLSGLLDTTLIRAPSEVSGTAPAGTITAGRMELRGETGDDAGYVLVFGGGVRLNYQPEN</sequence>
<reference evidence="2 3" key="1">
    <citation type="submission" date="2018-05" db="EMBL/GenBank/DDBJ databases">
        <title>Pararhodobacter marina sp. nov., isolated from deep-sea water of the Indian Ocean.</title>
        <authorList>
            <person name="Lai Q.Sr."/>
            <person name="Liu X."/>
            <person name="Shao Z."/>
        </authorList>
    </citation>
    <scope>NUCLEOTIDE SEQUENCE [LARGE SCALE GENOMIC DNA]</scope>
    <source>
        <strain evidence="2 3">CIC4N-9</strain>
    </source>
</reference>
<accession>A0A2U2CIH2</accession>
<dbReference type="OrthoDB" id="7871110at2"/>
<evidence type="ECO:0008006" key="4">
    <source>
        <dbReference type="Google" id="ProtNLM"/>
    </source>
</evidence>
<keyword evidence="3" id="KW-1185">Reference proteome</keyword>
<keyword evidence="1" id="KW-0472">Membrane</keyword>
<feature type="transmembrane region" description="Helical" evidence="1">
    <location>
        <begin position="25"/>
        <end position="48"/>
    </location>
</feature>
<dbReference type="Pfam" id="PF06835">
    <property type="entry name" value="LptC"/>
    <property type="match status" value="1"/>
</dbReference>
<evidence type="ECO:0000313" key="3">
    <source>
        <dbReference type="Proteomes" id="UP000244940"/>
    </source>
</evidence>
<protein>
    <recommendedName>
        <fullName evidence="4">LPS export ABC transporter periplasmic protein LptC</fullName>
    </recommendedName>
</protein>
<organism evidence="2 3">
    <name type="scientific">Pararhodobacter marinus</name>
    <dbReference type="NCBI Taxonomy" id="2184063"/>
    <lineage>
        <taxon>Bacteria</taxon>
        <taxon>Pseudomonadati</taxon>
        <taxon>Pseudomonadota</taxon>
        <taxon>Alphaproteobacteria</taxon>
        <taxon>Rhodobacterales</taxon>
        <taxon>Paracoccaceae</taxon>
        <taxon>Pararhodobacter</taxon>
    </lineage>
</organism>